<gene>
    <name evidence="11" type="primary">nhaC</name>
    <name evidence="11" type="ORF">GCM10010954_09660</name>
</gene>
<keyword evidence="7 9" id="KW-0472">Membrane</keyword>
<accession>A0A917B0S9</accession>
<reference evidence="11" key="1">
    <citation type="journal article" date="2014" name="Int. J. Syst. Evol. Microbiol.">
        <title>Complete genome sequence of Corynebacterium casei LMG S-19264T (=DSM 44701T), isolated from a smear-ripened cheese.</title>
        <authorList>
            <consortium name="US DOE Joint Genome Institute (JGI-PGF)"/>
            <person name="Walter F."/>
            <person name="Albersmeier A."/>
            <person name="Kalinowski J."/>
            <person name="Ruckert C."/>
        </authorList>
    </citation>
    <scope>NUCLEOTIDE SEQUENCE</scope>
    <source>
        <strain evidence="11">CGMCC 1.12153</strain>
    </source>
</reference>
<evidence type="ECO:0000313" key="12">
    <source>
        <dbReference type="Proteomes" id="UP000660110"/>
    </source>
</evidence>
<keyword evidence="5 9" id="KW-0812">Transmembrane</keyword>
<name>A0A917B0S9_HALAA</name>
<dbReference type="GO" id="GO:0015297">
    <property type="term" value="F:antiporter activity"/>
    <property type="evidence" value="ECO:0007669"/>
    <property type="project" value="UniProtKB-KW"/>
</dbReference>
<comment type="similarity">
    <text evidence="8">Belongs to the NhaC Na(+)/H(+) (TC 2.A.35) antiporter family.</text>
</comment>
<feature type="transmembrane region" description="Helical" evidence="9">
    <location>
        <begin position="110"/>
        <end position="138"/>
    </location>
</feature>
<feature type="transmembrane region" description="Helical" evidence="9">
    <location>
        <begin position="72"/>
        <end position="90"/>
    </location>
</feature>
<feature type="transmembrane region" description="Helical" evidence="9">
    <location>
        <begin position="7"/>
        <end position="27"/>
    </location>
</feature>
<keyword evidence="6 9" id="KW-1133">Transmembrane helix</keyword>
<protein>
    <submittedName>
        <fullName evidence="11">Sodium:proton antiporter</fullName>
    </submittedName>
</protein>
<proteinExistence type="inferred from homology"/>
<evidence type="ECO:0000256" key="6">
    <source>
        <dbReference type="ARBA" id="ARBA00022989"/>
    </source>
</evidence>
<evidence type="ECO:0000256" key="2">
    <source>
        <dbReference type="ARBA" id="ARBA00022448"/>
    </source>
</evidence>
<keyword evidence="3" id="KW-0050">Antiport</keyword>
<evidence type="ECO:0000256" key="8">
    <source>
        <dbReference type="ARBA" id="ARBA00038435"/>
    </source>
</evidence>
<dbReference type="AlphaFoldDB" id="A0A917B0S9"/>
<dbReference type="InterPro" id="IPR052180">
    <property type="entry name" value="NhaC_Na-H+_Antiporter"/>
</dbReference>
<dbReference type="PANTHER" id="PTHR33451:SF5">
    <property type="entry name" value="NA+_H+ ANTIPORTER"/>
    <property type="match status" value="1"/>
</dbReference>
<dbReference type="RefSeq" id="WP_188376321.1">
    <property type="nucleotide sequence ID" value="NZ_BMEL01000001.1"/>
</dbReference>
<dbReference type="PANTHER" id="PTHR33451">
    <property type="entry name" value="MALATE-2H(+)/NA(+)-LACTATE ANTIPORTER"/>
    <property type="match status" value="1"/>
</dbReference>
<dbReference type="InterPro" id="IPR018461">
    <property type="entry name" value="Na/H_Antiport_NhaC-like_C"/>
</dbReference>
<evidence type="ECO:0000256" key="7">
    <source>
        <dbReference type="ARBA" id="ARBA00023136"/>
    </source>
</evidence>
<feature type="transmembrane region" description="Helical" evidence="9">
    <location>
        <begin position="281"/>
        <end position="301"/>
    </location>
</feature>
<evidence type="ECO:0000259" key="10">
    <source>
        <dbReference type="Pfam" id="PF03553"/>
    </source>
</evidence>
<feature type="transmembrane region" description="Helical" evidence="9">
    <location>
        <begin position="373"/>
        <end position="396"/>
    </location>
</feature>
<dbReference type="GO" id="GO:0005886">
    <property type="term" value="C:plasma membrane"/>
    <property type="evidence" value="ECO:0007669"/>
    <property type="project" value="UniProtKB-SubCell"/>
</dbReference>
<sequence length="432" mass="44994">MEQDIKANPLALIPFGVFIILFIGSGIITGDFYQMPVLVAVFAAILVALTMNKKTDFQTKLTQLTEGGGHPNIILMVVIFLLAGAFASVAEGVGAVDSTVNLGLSILPENLLLVGLFIICCFISISMGTSTGTIAALAPIGLGVADQTDIGLALTMGAIVSGSMFGDNLSIISDTTIAAVRTQGTQMKDKFKANFFIVLPAAIVTAVIFSILTANAASVMNEDTSFQLIKVLPYLGVLVFAVAGINVIFVLIGGIIFAGIVGLSLGDIALAEYVTLIGDGFANMQELAMLAILLGGLVELIRRNGGIAFLIQVISRRVSSYKGGELGIAGLVSMVNFSTANNTISIITAGPLARQMAERFDIDSRRSASLLDIFASAVQGVIPYGAQLLAVAGVAGISPVEIAPYCFYPMLIALAGLLAIAFGFPRFTVKGR</sequence>
<comment type="caution">
    <text evidence="11">The sequence shown here is derived from an EMBL/GenBank/DDBJ whole genome shotgun (WGS) entry which is preliminary data.</text>
</comment>
<feature type="domain" description="Na+/H+ antiporter NhaC-like C-terminal" evidence="10">
    <location>
        <begin position="15"/>
        <end position="211"/>
    </location>
</feature>
<feature type="domain" description="Na+/H+ antiporter NhaC-like C-terminal" evidence="10">
    <location>
        <begin position="229"/>
        <end position="423"/>
    </location>
</feature>
<evidence type="ECO:0000256" key="1">
    <source>
        <dbReference type="ARBA" id="ARBA00004651"/>
    </source>
</evidence>
<keyword evidence="12" id="KW-1185">Reference proteome</keyword>
<organism evidence="11 12">
    <name type="scientific">Halobacillus andaensis</name>
    <dbReference type="NCBI Taxonomy" id="1176239"/>
    <lineage>
        <taxon>Bacteria</taxon>
        <taxon>Bacillati</taxon>
        <taxon>Bacillota</taxon>
        <taxon>Bacilli</taxon>
        <taxon>Bacillales</taxon>
        <taxon>Bacillaceae</taxon>
        <taxon>Halobacillus</taxon>
    </lineage>
</organism>
<feature type="transmembrane region" description="Helical" evidence="9">
    <location>
        <begin position="231"/>
        <end position="261"/>
    </location>
</feature>
<evidence type="ECO:0000313" key="11">
    <source>
        <dbReference type="EMBL" id="GGF13019.1"/>
    </source>
</evidence>
<dbReference type="EMBL" id="BMEL01000001">
    <property type="protein sequence ID" value="GGF13019.1"/>
    <property type="molecule type" value="Genomic_DNA"/>
</dbReference>
<evidence type="ECO:0000256" key="4">
    <source>
        <dbReference type="ARBA" id="ARBA00022475"/>
    </source>
</evidence>
<dbReference type="Proteomes" id="UP000660110">
    <property type="component" value="Unassembled WGS sequence"/>
</dbReference>
<reference evidence="11" key="2">
    <citation type="submission" date="2020-09" db="EMBL/GenBank/DDBJ databases">
        <authorList>
            <person name="Sun Q."/>
            <person name="Zhou Y."/>
        </authorList>
    </citation>
    <scope>NUCLEOTIDE SEQUENCE</scope>
    <source>
        <strain evidence="11">CGMCC 1.12153</strain>
    </source>
</reference>
<evidence type="ECO:0000256" key="9">
    <source>
        <dbReference type="SAM" id="Phobius"/>
    </source>
</evidence>
<evidence type="ECO:0000256" key="3">
    <source>
        <dbReference type="ARBA" id="ARBA00022449"/>
    </source>
</evidence>
<keyword evidence="4" id="KW-1003">Cell membrane</keyword>
<feature type="transmembrane region" description="Helical" evidence="9">
    <location>
        <begin position="193"/>
        <end position="219"/>
    </location>
</feature>
<evidence type="ECO:0000256" key="5">
    <source>
        <dbReference type="ARBA" id="ARBA00022692"/>
    </source>
</evidence>
<dbReference type="Pfam" id="PF03553">
    <property type="entry name" value="Na_H_antiporter"/>
    <property type="match status" value="2"/>
</dbReference>
<comment type="subcellular location">
    <subcellularLocation>
        <location evidence="1">Cell membrane</location>
        <topology evidence="1">Multi-pass membrane protein</topology>
    </subcellularLocation>
</comment>
<feature type="transmembrane region" description="Helical" evidence="9">
    <location>
        <begin position="33"/>
        <end position="51"/>
    </location>
</feature>
<keyword evidence="2" id="KW-0813">Transport</keyword>
<feature type="transmembrane region" description="Helical" evidence="9">
    <location>
        <begin position="402"/>
        <end position="424"/>
    </location>
</feature>